<sequence length="108" mass="11401">MIRLDLRDKDGAMGVSDDLTAAAGHVAGLRRAVTALSKDLGNTIDVQRLRDDVVRLADDVDLVARAAGVGSQDRAGGPGEIVFITDEEYDPSLWSDAEDEGVGPSRGH</sequence>
<organism evidence="2">
    <name type="scientific">Pedococcus sp. KACC 23699</name>
    <dbReference type="NCBI Taxonomy" id="3149228"/>
    <lineage>
        <taxon>Bacteria</taxon>
        <taxon>Bacillati</taxon>
        <taxon>Actinomycetota</taxon>
        <taxon>Actinomycetes</taxon>
        <taxon>Micrococcales</taxon>
        <taxon>Intrasporangiaceae</taxon>
        <taxon>Pedococcus</taxon>
    </lineage>
</organism>
<protein>
    <submittedName>
        <fullName evidence="2">Uncharacterized protein</fullName>
    </submittedName>
</protein>
<gene>
    <name evidence="2" type="ORF">ABEG17_19410</name>
</gene>
<dbReference type="RefSeq" id="WP_406831148.1">
    <property type="nucleotide sequence ID" value="NZ_CP157483.1"/>
</dbReference>
<evidence type="ECO:0000256" key="1">
    <source>
        <dbReference type="SAM" id="MobiDB-lite"/>
    </source>
</evidence>
<accession>A0AAU7JUA6</accession>
<name>A0AAU7JUA6_9MICO</name>
<evidence type="ECO:0000313" key="2">
    <source>
        <dbReference type="EMBL" id="XBO43699.1"/>
    </source>
</evidence>
<feature type="region of interest" description="Disordered" evidence="1">
    <location>
        <begin position="88"/>
        <end position="108"/>
    </location>
</feature>
<dbReference type="EMBL" id="CP157483">
    <property type="protein sequence ID" value="XBO43699.1"/>
    <property type="molecule type" value="Genomic_DNA"/>
</dbReference>
<dbReference type="AlphaFoldDB" id="A0AAU7JUA6"/>
<feature type="compositionally biased region" description="Acidic residues" evidence="1">
    <location>
        <begin position="88"/>
        <end position="101"/>
    </location>
</feature>
<proteinExistence type="predicted"/>
<reference evidence="2" key="1">
    <citation type="submission" date="2024-05" db="EMBL/GenBank/DDBJ databases">
        <authorList>
            <person name="Kim S."/>
            <person name="Heo J."/>
            <person name="Choi H."/>
            <person name="Choi Y."/>
            <person name="Kwon S.-W."/>
            <person name="Kim Y."/>
        </authorList>
    </citation>
    <scope>NUCLEOTIDE SEQUENCE</scope>
    <source>
        <strain evidence="2">KACC 23699</strain>
    </source>
</reference>